<gene>
    <name evidence="1" type="ORF">SAMN04488500_10696</name>
</gene>
<evidence type="ECO:0000313" key="2">
    <source>
        <dbReference type="Proteomes" id="UP000192738"/>
    </source>
</evidence>
<dbReference type="Proteomes" id="UP000192738">
    <property type="component" value="Unassembled WGS sequence"/>
</dbReference>
<dbReference type="EMBL" id="FWXI01000006">
    <property type="protein sequence ID" value="SMC63874.1"/>
    <property type="molecule type" value="Genomic_DNA"/>
</dbReference>
<dbReference type="STRING" id="112901.SAMN04488500_10696"/>
<reference evidence="1 2" key="1">
    <citation type="submission" date="2017-04" db="EMBL/GenBank/DDBJ databases">
        <authorList>
            <person name="Afonso C.L."/>
            <person name="Miller P.J."/>
            <person name="Scott M.A."/>
            <person name="Spackman E."/>
            <person name="Goraichik I."/>
            <person name="Dimitrov K.M."/>
            <person name="Suarez D.L."/>
            <person name="Swayne D.E."/>
        </authorList>
    </citation>
    <scope>NUCLEOTIDE SEQUENCE [LARGE SCALE GENOMIC DNA]</scope>
    <source>
        <strain evidence="1 2">DSM 5090</strain>
    </source>
</reference>
<accession>A0A1W2ATG3</accession>
<proteinExistence type="predicted"/>
<dbReference type="AlphaFoldDB" id="A0A1W2ATG3"/>
<sequence length="136" mass="15494">MSVIDDYNSLLKLGINEVLRLAKLGAARQWVSVGTALPENKVGKYGITEPTIVLCTDGKEWYKAYYVKNYEINIEDMGYDGDTDIDENGEEYWPEGWYECSSENEDTDWALGAKITHWQPLPPLPEVNTQEVINNE</sequence>
<name>A0A1W2ATG3_9FIRM</name>
<evidence type="ECO:0000313" key="1">
    <source>
        <dbReference type="EMBL" id="SMC63874.1"/>
    </source>
</evidence>
<organism evidence="1 2">
    <name type="scientific">Sporomusa malonica</name>
    <dbReference type="NCBI Taxonomy" id="112901"/>
    <lineage>
        <taxon>Bacteria</taxon>
        <taxon>Bacillati</taxon>
        <taxon>Bacillota</taxon>
        <taxon>Negativicutes</taxon>
        <taxon>Selenomonadales</taxon>
        <taxon>Sporomusaceae</taxon>
        <taxon>Sporomusa</taxon>
    </lineage>
</organism>
<dbReference type="RefSeq" id="WP_084575315.1">
    <property type="nucleotide sequence ID" value="NZ_CP155572.1"/>
</dbReference>
<protein>
    <submittedName>
        <fullName evidence="1">Uncharacterized protein</fullName>
    </submittedName>
</protein>
<keyword evidence="2" id="KW-1185">Reference proteome</keyword>